<organism evidence="1 2">
    <name type="scientific">Ralstonia phage RP12</name>
    <dbReference type="NCBI Taxonomy" id="1923889"/>
    <lineage>
        <taxon>Viruses</taxon>
        <taxon>Duplodnaviria</taxon>
        <taxon>Heunggongvirae</taxon>
        <taxon>Uroviricota</taxon>
        <taxon>Caudoviricetes</taxon>
        <taxon>Chimalliviridae</taxon>
        <taxon>Ripduovirus</taxon>
        <taxon>Ripduovirus RP12</taxon>
    </lineage>
</organism>
<sequence length="116" mass="12861">MNSITKKSASGSELIGRAIGGLLGIALNAACDMAKQDRAHSAEAAEAARWEKRKQDVFKVVDDAATYWLGKGRSEYSIRHKVANLKADATQHAQRRSEAMMTYTEREAFRFQGNGW</sequence>
<dbReference type="GeneID" id="40074504"/>
<proteinExistence type="predicted"/>
<protein>
    <submittedName>
        <fullName evidence="1">Uncharacterized protein</fullName>
    </submittedName>
</protein>
<accession>A0A1L7N0T5</accession>
<keyword evidence="2" id="KW-1185">Reference proteome</keyword>
<name>A0A1L7N0T5_9CAUD</name>
<dbReference type="Proteomes" id="UP000222831">
    <property type="component" value="Segment"/>
</dbReference>
<reference evidence="1 2" key="1">
    <citation type="submission" date="2016-12" db="EMBL/GenBank/DDBJ databases">
        <title>Characterization of two jumbo phages RP12 and RP31 infecting the phytopathogen Ralstonia solanacearum.</title>
        <authorList>
            <person name="Kawasaki T."/>
            <person name="Yoshikawa G."/>
            <person name="Ogata H."/>
            <person name="Yamada T."/>
        </authorList>
    </citation>
    <scope>NUCLEOTIDE SEQUENCE [LARGE SCALE GENOMIC DNA]</scope>
    <source>
        <strain evidence="1 2">RP12</strain>
    </source>
</reference>
<dbReference type="RefSeq" id="YP_009598802.1">
    <property type="nucleotide sequence ID" value="NC_041911.1"/>
</dbReference>
<dbReference type="EMBL" id="AP017924">
    <property type="protein sequence ID" value="BAW19083.1"/>
    <property type="molecule type" value="Genomic_DNA"/>
</dbReference>
<evidence type="ECO:0000313" key="1">
    <source>
        <dbReference type="EMBL" id="BAW19083.1"/>
    </source>
</evidence>
<dbReference type="KEGG" id="vg:40074504"/>
<evidence type="ECO:0000313" key="2">
    <source>
        <dbReference type="Proteomes" id="UP000222831"/>
    </source>
</evidence>